<proteinExistence type="inferred from homology"/>
<protein>
    <submittedName>
        <fullName evidence="9">Sugar ABC transporter permease</fullName>
    </submittedName>
</protein>
<dbReference type="GO" id="GO:0005886">
    <property type="term" value="C:plasma membrane"/>
    <property type="evidence" value="ECO:0007669"/>
    <property type="project" value="UniProtKB-SubCell"/>
</dbReference>
<dbReference type="SUPFAM" id="SSF160964">
    <property type="entry name" value="MalF N-terminal region-like"/>
    <property type="match status" value="1"/>
</dbReference>
<feature type="transmembrane region" description="Helical" evidence="7">
    <location>
        <begin position="183"/>
        <end position="203"/>
    </location>
</feature>
<organism evidence="9">
    <name type="scientific">Sporolactobacillus sp. Y61</name>
    <dbReference type="NCBI Taxonomy" id="3160863"/>
    <lineage>
        <taxon>Bacteria</taxon>
        <taxon>Bacillati</taxon>
        <taxon>Bacillota</taxon>
        <taxon>Bacilli</taxon>
        <taxon>Bacillales</taxon>
        <taxon>Sporolactobacillaceae</taxon>
        <taxon>Sporolactobacillus</taxon>
    </lineage>
</organism>
<feature type="transmembrane region" description="Helical" evidence="7">
    <location>
        <begin position="215"/>
        <end position="236"/>
    </location>
</feature>
<dbReference type="PANTHER" id="PTHR43005:SF2">
    <property type="entry name" value="INTEGRAL MEMBRANE SUGAR TRANSPORT PROTEIN"/>
    <property type="match status" value="1"/>
</dbReference>
<dbReference type="PROSITE" id="PS50928">
    <property type="entry name" value="ABC_TM1"/>
    <property type="match status" value="1"/>
</dbReference>
<feature type="domain" description="ABC transmembrane type-1" evidence="8">
    <location>
        <begin position="178"/>
        <end position="392"/>
    </location>
</feature>
<comment type="subcellular location">
    <subcellularLocation>
        <location evidence="1 7">Cell membrane</location>
        <topology evidence="1 7">Multi-pass membrane protein</topology>
    </subcellularLocation>
</comment>
<dbReference type="RefSeq" id="WP_353947832.1">
    <property type="nucleotide sequence ID" value="NZ_CP159510.1"/>
</dbReference>
<evidence type="ECO:0000256" key="5">
    <source>
        <dbReference type="ARBA" id="ARBA00022989"/>
    </source>
</evidence>
<dbReference type="CDD" id="cd06261">
    <property type="entry name" value="TM_PBP2"/>
    <property type="match status" value="1"/>
</dbReference>
<gene>
    <name evidence="9" type="ORF">ABNN70_11185</name>
</gene>
<keyword evidence="4 7" id="KW-0812">Transmembrane</keyword>
<keyword evidence="3" id="KW-1003">Cell membrane</keyword>
<dbReference type="InterPro" id="IPR000515">
    <property type="entry name" value="MetI-like"/>
</dbReference>
<evidence type="ECO:0000259" key="8">
    <source>
        <dbReference type="PROSITE" id="PS50928"/>
    </source>
</evidence>
<feature type="transmembrane region" description="Helical" evidence="7">
    <location>
        <begin position="371"/>
        <end position="393"/>
    </location>
</feature>
<comment type="similarity">
    <text evidence="7">Belongs to the binding-protein-dependent transport system permease family.</text>
</comment>
<dbReference type="AlphaFoldDB" id="A0AAU8IDF7"/>
<keyword evidence="5 7" id="KW-1133">Transmembrane helix</keyword>
<dbReference type="Pfam" id="PF00528">
    <property type="entry name" value="BPD_transp_1"/>
    <property type="match status" value="1"/>
</dbReference>
<dbReference type="EMBL" id="CP159510">
    <property type="protein sequence ID" value="XCJ16247.1"/>
    <property type="molecule type" value="Genomic_DNA"/>
</dbReference>
<evidence type="ECO:0000256" key="7">
    <source>
        <dbReference type="RuleBase" id="RU363032"/>
    </source>
</evidence>
<keyword evidence="2 7" id="KW-0813">Transport</keyword>
<evidence type="ECO:0000256" key="1">
    <source>
        <dbReference type="ARBA" id="ARBA00004651"/>
    </source>
</evidence>
<feature type="transmembrane region" description="Helical" evidence="7">
    <location>
        <begin position="9"/>
        <end position="28"/>
    </location>
</feature>
<reference evidence="9" key="1">
    <citation type="submission" date="2024-06" db="EMBL/GenBank/DDBJ databases">
        <authorList>
            <person name="Fan A."/>
            <person name="Zhang F.Y."/>
            <person name="Zhang L."/>
        </authorList>
    </citation>
    <scope>NUCLEOTIDE SEQUENCE</scope>
    <source>
        <strain evidence="9">Y61</strain>
    </source>
</reference>
<dbReference type="PANTHER" id="PTHR43005">
    <property type="entry name" value="BLR7065 PROTEIN"/>
    <property type="match status" value="1"/>
</dbReference>
<evidence type="ECO:0000256" key="6">
    <source>
        <dbReference type="ARBA" id="ARBA00023136"/>
    </source>
</evidence>
<keyword evidence="6 7" id="KW-0472">Membrane</keyword>
<dbReference type="SUPFAM" id="SSF161098">
    <property type="entry name" value="MetI-like"/>
    <property type="match status" value="1"/>
</dbReference>
<name>A0AAU8IDF7_9BACL</name>
<evidence type="ECO:0000256" key="3">
    <source>
        <dbReference type="ARBA" id="ARBA00022475"/>
    </source>
</evidence>
<accession>A0AAU8IDF7</accession>
<sequence>MKKTGVQTFLFIFPTVLLIAIFSLWPILQSFVYTFFDYRLNDQQKSGLYLSDRYNFELFDETQTYVKLFLSEDMDQITDPRDQSKADQLLKEVDQAALTFKGRDGVQKISGEEKSQLKGLSRNAATTVQALNEEYHTKNGKNLIKIVRDYDRSFIESNFIGFKGYAKAFTDRRLSMTLWNTTIFTFISVLFEFVLGLALAMIMNKAIRGQGFIRTTSLIPWAIPTAVAALMWSYLYDGSSGIVAHVFESIGLISDASDLLLSGTGAMIATIIADIWKTTPYMAILLLAGLQTIPKDVYEASEIEGANKVQTFFRITLPMLKPAILVALLFRTLDAFRVFDLVYVLTNGGPGGATETLSLYSYKTMFGQTNFGYGSVIVMVMFICVAIIAILFVKILGTNLMDKN</sequence>
<dbReference type="GO" id="GO:0055085">
    <property type="term" value="P:transmembrane transport"/>
    <property type="evidence" value="ECO:0007669"/>
    <property type="project" value="InterPro"/>
</dbReference>
<evidence type="ECO:0000256" key="4">
    <source>
        <dbReference type="ARBA" id="ARBA00022692"/>
    </source>
</evidence>
<dbReference type="InterPro" id="IPR035906">
    <property type="entry name" value="MetI-like_sf"/>
</dbReference>
<dbReference type="Gene3D" id="1.10.3720.10">
    <property type="entry name" value="MetI-like"/>
    <property type="match status" value="1"/>
</dbReference>
<evidence type="ECO:0000256" key="2">
    <source>
        <dbReference type="ARBA" id="ARBA00022448"/>
    </source>
</evidence>
<evidence type="ECO:0000313" key="9">
    <source>
        <dbReference type="EMBL" id="XCJ16247.1"/>
    </source>
</evidence>